<proteinExistence type="predicted"/>
<name>A0A2I3H9I3_NOMLE</name>
<keyword evidence="2" id="KW-1185">Reference proteome</keyword>
<dbReference type="InParanoid" id="A0A2I3H9I3"/>
<dbReference type="Ensembl" id="ENSNLET00000057239.1">
    <property type="protein sequence ID" value="ENSNLEP00000040136.1"/>
    <property type="gene ID" value="ENSNLEG00000032374.1"/>
</dbReference>
<evidence type="ECO:0000313" key="2">
    <source>
        <dbReference type="Proteomes" id="UP000001073"/>
    </source>
</evidence>
<dbReference type="Proteomes" id="UP000001073">
    <property type="component" value="Chromosome 18"/>
</dbReference>
<dbReference type="STRING" id="61853.ENSNLEP00000040136"/>
<organism evidence="1 2">
    <name type="scientific">Nomascus leucogenys</name>
    <name type="common">Northern white-cheeked gibbon</name>
    <name type="synonym">Hylobates leucogenys</name>
    <dbReference type="NCBI Taxonomy" id="61853"/>
    <lineage>
        <taxon>Eukaryota</taxon>
        <taxon>Metazoa</taxon>
        <taxon>Chordata</taxon>
        <taxon>Craniata</taxon>
        <taxon>Vertebrata</taxon>
        <taxon>Euteleostomi</taxon>
        <taxon>Mammalia</taxon>
        <taxon>Eutheria</taxon>
        <taxon>Euarchontoglires</taxon>
        <taxon>Primates</taxon>
        <taxon>Haplorrhini</taxon>
        <taxon>Catarrhini</taxon>
        <taxon>Hylobatidae</taxon>
        <taxon>Nomascus</taxon>
    </lineage>
</organism>
<reference evidence="1 2" key="1">
    <citation type="submission" date="2012-10" db="EMBL/GenBank/DDBJ databases">
        <authorList>
            <consortium name="Gibbon Genome Sequencing Consortium"/>
        </authorList>
    </citation>
    <scope>NUCLEOTIDE SEQUENCE [LARGE SCALE GENOMIC DNA]</scope>
</reference>
<protein>
    <submittedName>
        <fullName evidence="1">Uncharacterized protein</fullName>
    </submittedName>
</protein>
<dbReference type="EMBL" id="ADFV01049854">
    <property type="status" value="NOT_ANNOTATED_CDS"/>
    <property type="molecule type" value="Genomic_DNA"/>
</dbReference>
<evidence type="ECO:0000313" key="1">
    <source>
        <dbReference type="Ensembl" id="ENSNLEP00000040136.1"/>
    </source>
</evidence>
<dbReference type="AlphaFoldDB" id="A0A2I3H9I3"/>
<reference evidence="1" key="2">
    <citation type="submission" date="2025-08" db="UniProtKB">
        <authorList>
            <consortium name="Ensembl"/>
        </authorList>
    </citation>
    <scope>IDENTIFICATION</scope>
</reference>
<sequence length="122" mass="12967">MAAFAMELQAPALGSEPMMLASSPKPGVNPQSISGPLIGVMEMRSPLLAGGSPPQPVVLAQKDKSGAPQVRSIYDDISSLGLGSTPLTSRRQVLLLELHRLLEQGKPLLPTYYYNLHSMGIS</sequence>
<accession>A0A2I3H9I3</accession>
<dbReference type="OMA" id="PRTWQSM"/>
<reference evidence="1" key="3">
    <citation type="submission" date="2025-09" db="UniProtKB">
        <authorList>
            <consortium name="Ensembl"/>
        </authorList>
    </citation>
    <scope>IDENTIFICATION</scope>
</reference>